<dbReference type="Pfam" id="PF12704">
    <property type="entry name" value="MacB_PCD"/>
    <property type="match status" value="1"/>
</dbReference>
<comment type="subcellular location">
    <subcellularLocation>
        <location evidence="1">Cell membrane</location>
        <topology evidence="1">Multi-pass membrane protein</topology>
    </subcellularLocation>
</comment>
<keyword evidence="5 8" id="KW-0812">Transmembrane</keyword>
<evidence type="ECO:0000256" key="7">
    <source>
        <dbReference type="ARBA" id="ARBA00023136"/>
    </source>
</evidence>
<organism evidence="11 12">
    <name type="scientific">Candidatus Mesenet longicola</name>
    <dbReference type="NCBI Taxonomy" id="1892558"/>
    <lineage>
        <taxon>Bacteria</taxon>
        <taxon>Pseudomonadati</taxon>
        <taxon>Pseudomonadota</taxon>
        <taxon>Alphaproteobacteria</taxon>
        <taxon>Rickettsiales</taxon>
        <taxon>Anaplasmataceae</taxon>
        <taxon>Candidatus Mesenet</taxon>
    </lineage>
</organism>
<comment type="similarity">
    <text evidence="2">Belongs to the ABC-4 integral membrane protein family. LolC/E subfamily.</text>
</comment>
<feature type="transmembrane region" description="Helical" evidence="8">
    <location>
        <begin position="264"/>
        <end position="288"/>
    </location>
</feature>
<dbReference type="PANTHER" id="PTHR30489">
    <property type="entry name" value="LIPOPROTEIN-RELEASING SYSTEM TRANSMEMBRANE PROTEIN LOLE"/>
    <property type="match status" value="1"/>
</dbReference>
<keyword evidence="6 8" id="KW-1133">Transmembrane helix</keyword>
<evidence type="ECO:0000256" key="3">
    <source>
        <dbReference type="ARBA" id="ARBA00022448"/>
    </source>
</evidence>
<keyword evidence="4" id="KW-1003">Cell membrane</keyword>
<dbReference type="GO" id="GO:0044874">
    <property type="term" value="P:lipoprotein localization to outer membrane"/>
    <property type="evidence" value="ECO:0007669"/>
    <property type="project" value="TreeGrafter"/>
</dbReference>
<gene>
    <name evidence="11" type="ORF">sL5_05130</name>
</gene>
<feature type="domain" description="ABC3 transporter permease C-terminal" evidence="9">
    <location>
        <begin position="267"/>
        <end position="400"/>
    </location>
</feature>
<keyword evidence="12" id="KW-1185">Reference proteome</keyword>
<dbReference type="InterPro" id="IPR011925">
    <property type="entry name" value="LolCE_TM"/>
</dbReference>
<dbReference type="Proteomes" id="UP000637906">
    <property type="component" value="Unassembled WGS sequence"/>
</dbReference>
<keyword evidence="7 8" id="KW-0472">Membrane</keyword>
<evidence type="ECO:0000256" key="1">
    <source>
        <dbReference type="ARBA" id="ARBA00004651"/>
    </source>
</evidence>
<dbReference type="InterPro" id="IPR051447">
    <property type="entry name" value="Lipoprotein-release_system"/>
</dbReference>
<feature type="transmembrane region" description="Helical" evidence="8">
    <location>
        <begin position="20"/>
        <end position="41"/>
    </location>
</feature>
<evidence type="ECO:0000313" key="12">
    <source>
        <dbReference type="Proteomes" id="UP000637906"/>
    </source>
</evidence>
<dbReference type="EMBL" id="BNGU01000017">
    <property type="protein sequence ID" value="GHM59520.1"/>
    <property type="molecule type" value="Genomic_DNA"/>
</dbReference>
<dbReference type="GO" id="GO:0042953">
    <property type="term" value="P:lipoprotein transport"/>
    <property type="evidence" value="ECO:0007669"/>
    <property type="project" value="InterPro"/>
</dbReference>
<evidence type="ECO:0000256" key="2">
    <source>
        <dbReference type="ARBA" id="ARBA00005236"/>
    </source>
</evidence>
<dbReference type="AlphaFoldDB" id="A0A8J3HUV8"/>
<evidence type="ECO:0000259" key="9">
    <source>
        <dbReference type="Pfam" id="PF02687"/>
    </source>
</evidence>
<proteinExistence type="inferred from homology"/>
<protein>
    <submittedName>
        <fullName evidence="11">ABC transporter permease</fullName>
    </submittedName>
</protein>
<reference evidence="11 12" key="1">
    <citation type="journal article" date="2021" name="Microb. Ecol.">
        <title>Candidatus Mesenet longicola: Novel Endosymbionts of Brontispa longissima that Induce Cytoplasmic Incompatibility.</title>
        <authorList>
            <person name="Takano S."/>
            <person name="Gotoh Y."/>
            <person name="Hayashi T."/>
        </authorList>
    </citation>
    <scope>NUCLEOTIDE SEQUENCE [LARGE SCALE GENOMIC DNA]</scope>
    <source>
        <strain evidence="11">L5</strain>
    </source>
</reference>
<dbReference type="NCBIfam" id="TIGR02212">
    <property type="entry name" value="lolCE"/>
    <property type="match status" value="1"/>
</dbReference>
<dbReference type="GO" id="GO:0098797">
    <property type="term" value="C:plasma membrane protein complex"/>
    <property type="evidence" value="ECO:0007669"/>
    <property type="project" value="TreeGrafter"/>
</dbReference>
<accession>A0A8J3HUV8</accession>
<evidence type="ECO:0000256" key="8">
    <source>
        <dbReference type="SAM" id="Phobius"/>
    </source>
</evidence>
<comment type="caution">
    <text evidence="11">The sequence shown here is derived from an EMBL/GenBank/DDBJ whole genome shotgun (WGS) entry which is preliminary data.</text>
</comment>
<feature type="transmembrane region" description="Helical" evidence="8">
    <location>
        <begin position="308"/>
        <end position="336"/>
    </location>
</feature>
<dbReference type="Pfam" id="PF02687">
    <property type="entry name" value="FtsX"/>
    <property type="match status" value="1"/>
</dbReference>
<feature type="domain" description="MacB-like periplasmic core" evidence="10">
    <location>
        <begin position="24"/>
        <end position="238"/>
    </location>
</feature>
<dbReference type="InterPro" id="IPR003838">
    <property type="entry name" value="ABC3_permease_C"/>
</dbReference>
<dbReference type="InterPro" id="IPR025857">
    <property type="entry name" value="MacB_PCD"/>
</dbReference>
<evidence type="ECO:0000256" key="5">
    <source>
        <dbReference type="ARBA" id="ARBA00022692"/>
    </source>
</evidence>
<sequence length="407" mass="45601">MSLNFELMLAFRYLRQNSKFSIMTLFSIIGITIGVATLITVMSVMNGFKAQLFETILGVNGHIVVYFDKDINSNYNQVVESIKNIDGVSNATATTENQVIIKSKSNISGALVYGIAKEDLIRKNIIADHINRGSIKEFDEGIIIGSRLAENLGINYGDYITLVLSEELTDLLDEMPKMKEYRVVATFYTEMPDYDSMLIYIPLKEAQLFFDYQDSIKSIEIFINDLDKAPQLAKTIEEQTSMQTKDWQSLQSYYFNALKTERSVMFLILALIIVVAAFNIVSSLITLVQDKKSAIAIMRTIGATKGSIMRVFCFCGFIIGFIGTFLGCIIGVVFSLNVERIRIFLEHIANVQFLDPMVYFFSTLPVILLPEDVVKVSLLSLSLSLIATIPSAIKAASTNPAEILRYE</sequence>
<evidence type="ECO:0000259" key="10">
    <source>
        <dbReference type="Pfam" id="PF12704"/>
    </source>
</evidence>
<dbReference type="PANTHER" id="PTHR30489:SF0">
    <property type="entry name" value="LIPOPROTEIN-RELEASING SYSTEM TRANSMEMBRANE PROTEIN LOLE"/>
    <property type="match status" value="1"/>
</dbReference>
<evidence type="ECO:0000256" key="4">
    <source>
        <dbReference type="ARBA" id="ARBA00022475"/>
    </source>
</evidence>
<evidence type="ECO:0000256" key="6">
    <source>
        <dbReference type="ARBA" id="ARBA00022989"/>
    </source>
</evidence>
<evidence type="ECO:0000313" key="11">
    <source>
        <dbReference type="EMBL" id="GHM59520.1"/>
    </source>
</evidence>
<name>A0A8J3HUV8_9RICK</name>
<keyword evidence="3" id="KW-0813">Transport</keyword>